<dbReference type="AlphaFoldDB" id="A0A1Z2KVH1"/>
<dbReference type="KEGG" id="salj:SMD11_0391"/>
<dbReference type="RefSeq" id="WP_087924731.1">
    <property type="nucleotide sequence ID" value="NZ_CP021744.1"/>
</dbReference>
<proteinExistence type="predicted"/>
<gene>
    <name evidence="1" type="ORF">SMD11_0391</name>
</gene>
<evidence type="ECO:0000313" key="2">
    <source>
        <dbReference type="Proteomes" id="UP000195755"/>
    </source>
</evidence>
<sequence length="278" mass="29277">MPTLLAASGVVSPPRRPFDDSPGTLSYYRDLVGPFGLDVDEELLRSAPHVRHQDLLDLLAGADGIRDFAPDLVVVAHALPDVTPFTAVAPYLDHLLGGGSTNFGVHQQGLAAPFTALRAVAAFQKGRRSERAVLAVLEQTTLPTRFPLVHDHGLVDSGVLLALGTDEGPRVTAVETVAAAHGPAGRLRELTAADPAGTLLVTGPWVDRAALDAGTTAVFHADPGTYCTGVWLALARHWRTWRAAYSTVVLCDTDPRSGDTHVAVLRSDAGPAAGEEGR</sequence>
<reference evidence="1 2" key="1">
    <citation type="submission" date="2017-06" db="EMBL/GenBank/DDBJ databases">
        <title>Streptomyces albireticuli Genome sequencing and assembly.</title>
        <authorList>
            <person name="Wang Y."/>
            <person name="Du B."/>
            <person name="Ding Y."/>
            <person name="Liu H."/>
            <person name="Hou Q."/>
            <person name="Liu K."/>
            <person name="Yao L."/>
            <person name="Wang C."/>
        </authorList>
    </citation>
    <scope>NUCLEOTIDE SEQUENCE [LARGE SCALE GENOMIC DNA]</scope>
    <source>
        <strain evidence="1 2">MDJK11</strain>
    </source>
</reference>
<dbReference type="Proteomes" id="UP000195755">
    <property type="component" value="Chromosome"/>
</dbReference>
<organism evidence="1 2">
    <name type="scientific">Streptomyces albireticuli</name>
    <dbReference type="NCBI Taxonomy" id="1940"/>
    <lineage>
        <taxon>Bacteria</taxon>
        <taxon>Bacillati</taxon>
        <taxon>Actinomycetota</taxon>
        <taxon>Actinomycetes</taxon>
        <taxon>Kitasatosporales</taxon>
        <taxon>Streptomycetaceae</taxon>
        <taxon>Streptomyces</taxon>
    </lineage>
</organism>
<protein>
    <submittedName>
        <fullName evidence="1">Uncharacterized protein</fullName>
    </submittedName>
</protein>
<dbReference type="OrthoDB" id="3539120at2"/>
<evidence type="ECO:0000313" key="1">
    <source>
        <dbReference type="EMBL" id="ARZ66057.1"/>
    </source>
</evidence>
<dbReference type="EMBL" id="CP021744">
    <property type="protein sequence ID" value="ARZ66057.1"/>
    <property type="molecule type" value="Genomic_DNA"/>
</dbReference>
<accession>A0A1Z2KVH1</accession>
<name>A0A1Z2KVH1_9ACTN</name>